<dbReference type="Proteomes" id="UP001219862">
    <property type="component" value="Unassembled WGS sequence"/>
</dbReference>
<keyword evidence="2 5" id="KW-0812">Transmembrane</keyword>
<dbReference type="Pfam" id="PF01124">
    <property type="entry name" value="MAPEG"/>
    <property type="match status" value="1"/>
</dbReference>
<evidence type="ECO:0000256" key="5">
    <source>
        <dbReference type="SAM" id="Phobius"/>
    </source>
</evidence>
<evidence type="ECO:0000256" key="1">
    <source>
        <dbReference type="ARBA" id="ARBA00004141"/>
    </source>
</evidence>
<keyword evidence="7" id="KW-1185">Reference proteome</keyword>
<proteinExistence type="predicted"/>
<protein>
    <submittedName>
        <fullName evidence="6">MAPEG family protein</fullName>
    </submittedName>
</protein>
<evidence type="ECO:0000256" key="3">
    <source>
        <dbReference type="ARBA" id="ARBA00022989"/>
    </source>
</evidence>
<name>A0ABT5KUJ8_9BURK</name>
<reference evidence="6 7" key="1">
    <citation type="submission" date="2022-10" db="EMBL/GenBank/DDBJ databases">
        <title>paucibacter sp. hw8 Genome sequencing.</title>
        <authorList>
            <person name="Park S."/>
        </authorList>
    </citation>
    <scope>NUCLEOTIDE SEQUENCE [LARGE SCALE GENOMIC DNA]</scope>
    <source>
        <strain evidence="7">hw8</strain>
    </source>
</reference>
<evidence type="ECO:0000256" key="4">
    <source>
        <dbReference type="ARBA" id="ARBA00023136"/>
    </source>
</evidence>
<comment type="subcellular location">
    <subcellularLocation>
        <location evidence="1">Membrane</location>
        <topology evidence="1">Multi-pass membrane protein</topology>
    </subcellularLocation>
</comment>
<feature type="transmembrane region" description="Helical" evidence="5">
    <location>
        <begin position="6"/>
        <end position="25"/>
    </location>
</feature>
<organism evidence="6 7">
    <name type="scientific">Roseateles koreensis</name>
    <dbReference type="NCBI Taxonomy" id="2987526"/>
    <lineage>
        <taxon>Bacteria</taxon>
        <taxon>Pseudomonadati</taxon>
        <taxon>Pseudomonadota</taxon>
        <taxon>Betaproteobacteria</taxon>
        <taxon>Burkholderiales</taxon>
        <taxon>Sphaerotilaceae</taxon>
        <taxon>Roseateles</taxon>
    </lineage>
</organism>
<evidence type="ECO:0000313" key="7">
    <source>
        <dbReference type="Proteomes" id="UP001219862"/>
    </source>
</evidence>
<keyword evidence="4 5" id="KW-0472">Membrane</keyword>
<dbReference type="InterPro" id="IPR001129">
    <property type="entry name" value="Membr-assoc_MAPEG"/>
</dbReference>
<dbReference type="InterPro" id="IPR050997">
    <property type="entry name" value="MAPEG"/>
</dbReference>
<dbReference type="InterPro" id="IPR023352">
    <property type="entry name" value="MAPEG-like_dom_sf"/>
</dbReference>
<accession>A0ABT5KUJ8</accession>
<dbReference type="RefSeq" id="WP_273597727.1">
    <property type="nucleotide sequence ID" value="NZ_JAQQXS010000014.1"/>
</dbReference>
<gene>
    <name evidence="6" type="ORF">PRZ01_15620</name>
</gene>
<dbReference type="PANTHER" id="PTHR10250:SF15">
    <property type="entry name" value="MICROSOMAL GLUTATHIONE S-TRANSFERASE-RELATED"/>
    <property type="match status" value="1"/>
</dbReference>
<keyword evidence="3 5" id="KW-1133">Transmembrane helix</keyword>
<dbReference type="EMBL" id="JAQQXS010000014">
    <property type="protein sequence ID" value="MDC8786618.1"/>
    <property type="molecule type" value="Genomic_DNA"/>
</dbReference>
<dbReference type="Gene3D" id="1.20.120.550">
    <property type="entry name" value="Membrane associated eicosanoid/glutathione metabolism-like domain"/>
    <property type="match status" value="1"/>
</dbReference>
<dbReference type="PANTHER" id="PTHR10250">
    <property type="entry name" value="MICROSOMAL GLUTATHIONE S-TRANSFERASE"/>
    <property type="match status" value="1"/>
</dbReference>
<dbReference type="SUPFAM" id="SSF161084">
    <property type="entry name" value="MAPEG domain-like"/>
    <property type="match status" value="1"/>
</dbReference>
<comment type="caution">
    <text evidence="6">The sequence shown here is derived from an EMBL/GenBank/DDBJ whole genome shotgun (WGS) entry which is preliminary data.</text>
</comment>
<feature type="transmembrane region" description="Helical" evidence="5">
    <location>
        <begin position="73"/>
        <end position="90"/>
    </location>
</feature>
<evidence type="ECO:0000256" key="2">
    <source>
        <dbReference type="ARBA" id="ARBA00022692"/>
    </source>
</evidence>
<sequence length="129" mass="13918">MNWADLVIVLALCQFFFFGALVGQARGKYGVAAPAVSGHEMFERLYRVQMNTLELLMVFVPAIALAAKYWSPVWAAGLGVVYLVGRMIYWRTYVANPASRSLGFGLSAGPALALLVGALVGMARQGGLF</sequence>
<feature type="transmembrane region" description="Helical" evidence="5">
    <location>
        <begin position="45"/>
        <end position="67"/>
    </location>
</feature>
<evidence type="ECO:0000313" key="6">
    <source>
        <dbReference type="EMBL" id="MDC8786618.1"/>
    </source>
</evidence>
<feature type="transmembrane region" description="Helical" evidence="5">
    <location>
        <begin position="102"/>
        <end position="123"/>
    </location>
</feature>